<proteinExistence type="predicted"/>
<organism evidence="1 2">
    <name type="scientific">Pyrodictium delaneyi</name>
    <dbReference type="NCBI Taxonomy" id="1273541"/>
    <lineage>
        <taxon>Archaea</taxon>
        <taxon>Thermoproteota</taxon>
        <taxon>Thermoprotei</taxon>
        <taxon>Desulfurococcales</taxon>
        <taxon>Pyrodictiaceae</taxon>
        <taxon>Pyrodictium</taxon>
    </lineage>
</organism>
<evidence type="ECO:0000313" key="1">
    <source>
        <dbReference type="EMBL" id="OWJ54097.1"/>
    </source>
</evidence>
<comment type="caution">
    <text evidence="1">The sequence shown here is derived from an EMBL/GenBank/DDBJ whole genome shotgun (WGS) entry which is preliminary data.</text>
</comment>
<sequence length="303" mass="33733">MHSNKVTAESNIHELAERIQREIFRHAPGLATILNVHSWKRYGVDFARLSLASPSKAYKLLIDVYGNDRGHLLAESVIAKPLATVAKPKQSYRVILRLVEEGKDEEIHMMLGIRTQAPNSRRGRKVAGTLAQEGITLGEALSCAVLIEKLFASIYRKFAACVTGMAGMVFAYIADESVVHSRILASIAASLGIIVDENICPIEPGGFVDRLQEIDRQLARGCLKKDEFSKVLCFLASKEEIVGEEDYMRVLVRELRKVVGDKTFDMLEAVLASIVRDEKNHAVMVRRVYERLYSGKSVGLYGT</sequence>
<dbReference type="Proteomes" id="UP000196694">
    <property type="component" value="Unassembled WGS sequence"/>
</dbReference>
<evidence type="ECO:0000313" key="2">
    <source>
        <dbReference type="Proteomes" id="UP000196694"/>
    </source>
</evidence>
<name>A0A211YMN6_9CREN</name>
<dbReference type="EMBL" id="NCQP01000007">
    <property type="protein sequence ID" value="OWJ54097.1"/>
    <property type="molecule type" value="Genomic_DNA"/>
</dbReference>
<evidence type="ECO:0008006" key="3">
    <source>
        <dbReference type="Google" id="ProtNLM"/>
    </source>
</evidence>
<dbReference type="SUPFAM" id="SSF47240">
    <property type="entry name" value="Ferritin-like"/>
    <property type="match status" value="1"/>
</dbReference>
<gene>
    <name evidence="1" type="ORF">Pdsh_09575</name>
</gene>
<reference evidence="1 2" key="1">
    <citation type="submission" date="2017-05" db="EMBL/GenBank/DDBJ databases">
        <title>The draft genome of the hyperthermophilic archaeon 'Pyrodictium delaneyi strain Hulk', an iron and nitrate reducer, reveals the capacity for sulfate reduction.</title>
        <authorList>
            <person name="Demey L.M."/>
            <person name="Miller C."/>
            <person name="Manzella M."/>
            <person name="Reguera G."/>
            <person name="Kashefi K."/>
        </authorList>
    </citation>
    <scope>NUCLEOTIDE SEQUENCE [LARGE SCALE GENOMIC DNA]</scope>
    <source>
        <strain evidence="1 2">Hulk</strain>
    </source>
</reference>
<dbReference type="RefSeq" id="WP_088172049.1">
    <property type="nucleotide sequence ID" value="NZ_NCQP01000007.1"/>
</dbReference>
<dbReference type="InterPro" id="IPR009078">
    <property type="entry name" value="Ferritin-like_SF"/>
</dbReference>
<dbReference type="AlphaFoldDB" id="A0A211YMN6"/>
<keyword evidence="2" id="KW-1185">Reference proteome</keyword>
<protein>
    <recommendedName>
        <fullName evidence="3">Rubrerythrin diiron-binding domain-containing protein</fullName>
    </recommendedName>
</protein>
<accession>A0A211YMN6</accession>